<dbReference type="InterPro" id="IPR057691">
    <property type="entry name" value="DUF7931"/>
</dbReference>
<proteinExistence type="predicted"/>
<sequence>MTDERDWQPDPDLPPIVFEATRALPTASDVHPPSDGETKTAESAALLQKDVRERAHTLLGAAKRSICICSINLDPWLYDSDEALDACIKLLAHQSRSRLRILVKETQHLERHRLIKLAQRLTSNCSIRQLNPDHPFERSGYLIVDDRLLFVQHLSAQDTDAERVNARLIQRSFDHAWDHSIDAPNLRSFIL</sequence>
<dbReference type="EMBL" id="BMPO01000002">
    <property type="protein sequence ID" value="GGJ84315.1"/>
    <property type="molecule type" value="Genomic_DNA"/>
</dbReference>
<reference evidence="2" key="2">
    <citation type="submission" date="2020-09" db="EMBL/GenBank/DDBJ databases">
        <authorList>
            <person name="Sun Q."/>
            <person name="Ohkuma M."/>
        </authorList>
    </citation>
    <scope>NUCLEOTIDE SEQUENCE</scope>
    <source>
        <strain evidence="2">JCM 30078</strain>
    </source>
</reference>
<evidence type="ECO:0000259" key="1">
    <source>
        <dbReference type="Pfam" id="PF25559"/>
    </source>
</evidence>
<dbReference type="Pfam" id="PF25559">
    <property type="entry name" value="DUF7931"/>
    <property type="match status" value="1"/>
</dbReference>
<feature type="domain" description="DUF7931" evidence="1">
    <location>
        <begin position="49"/>
        <end position="189"/>
    </location>
</feature>
<reference evidence="2" key="1">
    <citation type="journal article" date="2014" name="Int. J. Syst. Evol. Microbiol.">
        <title>Complete genome sequence of Corynebacterium casei LMG S-19264T (=DSM 44701T), isolated from a smear-ripened cheese.</title>
        <authorList>
            <consortium name="US DOE Joint Genome Institute (JGI-PGF)"/>
            <person name="Walter F."/>
            <person name="Albersmeier A."/>
            <person name="Kalinowski J."/>
            <person name="Ruckert C."/>
        </authorList>
    </citation>
    <scope>NUCLEOTIDE SEQUENCE</scope>
    <source>
        <strain evidence="2">JCM 30078</strain>
    </source>
</reference>
<accession>A0A917PM54</accession>
<dbReference type="Proteomes" id="UP000635983">
    <property type="component" value="Unassembled WGS sequence"/>
</dbReference>
<protein>
    <recommendedName>
        <fullName evidence="1">DUF7931 domain-containing protein</fullName>
    </recommendedName>
</protein>
<comment type="caution">
    <text evidence="2">The sequence shown here is derived from an EMBL/GenBank/DDBJ whole genome shotgun (WGS) entry which is preliminary data.</text>
</comment>
<dbReference type="RefSeq" id="WP_188981860.1">
    <property type="nucleotide sequence ID" value="NZ_BMPO01000002.1"/>
</dbReference>
<dbReference type="AlphaFoldDB" id="A0A917PM54"/>
<name>A0A917PM54_9PSED</name>
<evidence type="ECO:0000313" key="2">
    <source>
        <dbReference type="EMBL" id="GGJ84315.1"/>
    </source>
</evidence>
<evidence type="ECO:0000313" key="3">
    <source>
        <dbReference type="Proteomes" id="UP000635983"/>
    </source>
</evidence>
<organism evidence="2 3">
    <name type="scientific">Pseudomonas matsuisoli</name>
    <dbReference type="NCBI Taxonomy" id="1515666"/>
    <lineage>
        <taxon>Bacteria</taxon>
        <taxon>Pseudomonadati</taxon>
        <taxon>Pseudomonadota</taxon>
        <taxon>Gammaproteobacteria</taxon>
        <taxon>Pseudomonadales</taxon>
        <taxon>Pseudomonadaceae</taxon>
        <taxon>Pseudomonas</taxon>
    </lineage>
</organism>
<keyword evidence="3" id="KW-1185">Reference proteome</keyword>
<gene>
    <name evidence="2" type="ORF">GCM10009304_07870</name>
</gene>